<dbReference type="Gene3D" id="3.40.50.720">
    <property type="entry name" value="NAD(P)-binding Rossmann-like Domain"/>
    <property type="match status" value="1"/>
</dbReference>
<dbReference type="SUPFAM" id="SSF51735">
    <property type="entry name" value="NAD(P)-binding Rossmann-fold domains"/>
    <property type="match status" value="1"/>
</dbReference>
<dbReference type="AlphaFoldDB" id="A0A9D2J654"/>
<accession>A0A9D2J654</accession>
<dbReference type="InterPro" id="IPR052199">
    <property type="entry name" value="MIPS"/>
</dbReference>
<dbReference type="NCBIfam" id="TIGR03450">
    <property type="entry name" value="mycothiol_INO1"/>
    <property type="match status" value="1"/>
</dbReference>
<gene>
    <name evidence="3" type="ORF">H9815_20130</name>
</gene>
<evidence type="ECO:0000259" key="2">
    <source>
        <dbReference type="Pfam" id="PF01658"/>
    </source>
</evidence>
<reference evidence="3" key="1">
    <citation type="journal article" date="2021" name="PeerJ">
        <title>Extensive microbial diversity within the chicken gut microbiome revealed by metagenomics and culture.</title>
        <authorList>
            <person name="Gilroy R."/>
            <person name="Ravi A."/>
            <person name="Getino M."/>
            <person name="Pursley I."/>
            <person name="Horton D.L."/>
            <person name="Alikhan N.F."/>
            <person name="Baker D."/>
            <person name="Gharbi K."/>
            <person name="Hall N."/>
            <person name="Watson M."/>
            <person name="Adriaenssens E.M."/>
            <person name="Foster-Nyarko E."/>
            <person name="Jarju S."/>
            <person name="Secka A."/>
            <person name="Antonio M."/>
            <person name="Oren A."/>
            <person name="Chaudhuri R.R."/>
            <person name="La Ragione R."/>
            <person name="Hildebrand F."/>
            <person name="Pallen M.J."/>
        </authorList>
    </citation>
    <scope>NUCLEOTIDE SEQUENCE</scope>
    <source>
        <strain evidence="3">ChiGjej4B4-7305</strain>
    </source>
</reference>
<comment type="similarity">
    <text evidence="1">Belongs to the myo-inositol 1-phosphate synthase family.</text>
</comment>
<feature type="domain" description="Myo-inositol-1-phosphate synthase GAPDH-like" evidence="2">
    <location>
        <begin position="191"/>
        <end position="303"/>
    </location>
</feature>
<evidence type="ECO:0000313" key="3">
    <source>
        <dbReference type="EMBL" id="HIZ38091.1"/>
    </source>
</evidence>
<dbReference type="GO" id="GO:0006021">
    <property type="term" value="P:inositol biosynthetic process"/>
    <property type="evidence" value="ECO:0007669"/>
    <property type="project" value="InterPro"/>
</dbReference>
<dbReference type="GO" id="GO:0008654">
    <property type="term" value="P:phospholipid biosynthetic process"/>
    <property type="evidence" value="ECO:0007669"/>
    <property type="project" value="InterPro"/>
</dbReference>
<proteinExistence type="inferred from homology"/>
<dbReference type="InterPro" id="IPR017815">
    <property type="entry name" value="Myo-inos-1-P_Synthase_actino"/>
</dbReference>
<evidence type="ECO:0000256" key="1">
    <source>
        <dbReference type="ARBA" id="ARBA00010813"/>
    </source>
</evidence>
<name>A0A9D2J654_9MICO</name>
<dbReference type="EC" id="5.5.1.4" evidence="3"/>
<dbReference type="PANTHER" id="PTHR43125">
    <property type="entry name" value="INOSITOL-3-PHOSPHATE SYNTHASE"/>
    <property type="match status" value="1"/>
</dbReference>
<reference evidence="3" key="2">
    <citation type="submission" date="2021-04" db="EMBL/GenBank/DDBJ databases">
        <authorList>
            <person name="Gilroy R."/>
        </authorList>
    </citation>
    <scope>NUCLEOTIDE SEQUENCE</scope>
    <source>
        <strain evidence="3">ChiGjej4B4-7305</strain>
    </source>
</reference>
<dbReference type="InterPro" id="IPR013021">
    <property type="entry name" value="Myo-inos-1-P_Synthase_GAPDH"/>
</dbReference>
<comment type="caution">
    <text evidence="3">The sequence shown here is derived from an EMBL/GenBank/DDBJ whole genome shotgun (WGS) entry which is preliminary data.</text>
</comment>
<evidence type="ECO:0000313" key="4">
    <source>
        <dbReference type="Proteomes" id="UP000824037"/>
    </source>
</evidence>
<dbReference type="EMBL" id="DXBY01000341">
    <property type="protein sequence ID" value="HIZ38091.1"/>
    <property type="molecule type" value="Genomic_DNA"/>
</dbReference>
<dbReference type="Proteomes" id="UP000824037">
    <property type="component" value="Unassembled WGS sequence"/>
</dbReference>
<dbReference type="PANTHER" id="PTHR43125:SF1">
    <property type="entry name" value="INOSITOL-3-PHOSPHATE SYNTHASE"/>
    <property type="match status" value="1"/>
</dbReference>
<dbReference type="InterPro" id="IPR036291">
    <property type="entry name" value="NAD(P)-bd_dom_sf"/>
</dbReference>
<keyword evidence="3" id="KW-0413">Isomerase</keyword>
<protein>
    <submittedName>
        <fullName evidence="3">Inositol-3-phosphate synthase</fullName>
        <ecNumber evidence="3">5.5.1.4</ecNumber>
    </submittedName>
</protein>
<dbReference type="SUPFAM" id="SSF55347">
    <property type="entry name" value="Glyceraldehyde-3-phosphate dehydrogenase-like, C-terminal domain"/>
    <property type="match status" value="1"/>
</dbReference>
<dbReference type="InterPro" id="IPR002587">
    <property type="entry name" value="Myo-inos-1-P_Synthase"/>
</dbReference>
<dbReference type="Gene3D" id="3.30.360.10">
    <property type="entry name" value="Dihydrodipicolinate Reductase, domain 2"/>
    <property type="match status" value="1"/>
</dbReference>
<organism evidence="3 4">
    <name type="scientific">Candidatus Ruania gallistercoris</name>
    <dbReference type="NCBI Taxonomy" id="2838746"/>
    <lineage>
        <taxon>Bacteria</taxon>
        <taxon>Bacillati</taxon>
        <taxon>Actinomycetota</taxon>
        <taxon>Actinomycetes</taxon>
        <taxon>Micrococcales</taxon>
        <taxon>Ruaniaceae</taxon>
        <taxon>Ruania</taxon>
    </lineage>
</organism>
<dbReference type="GO" id="GO:0004512">
    <property type="term" value="F:inositol-3-phosphate synthase activity"/>
    <property type="evidence" value="ECO:0007669"/>
    <property type="project" value="UniProtKB-EC"/>
</dbReference>
<sequence length="363" mass="39000">MSSIRVAIAGVGNCAASLVQGVHFYAGTDASATVPGLMHVQFGPYHVRDIEFVAAFDVDAKKVGVDLSDAIGASENNTISITDVPPLGVSVQRGPTMDGLGKYYQETIEESSRPAVDVAQALREAKVDVLICYLPVGSEEAAKHYAQAALDAGVALVNALPVFIASDPEWAAKFTAAGVPIVGDDIKSQVGATITHRVLAKLFEDRGVALDRTYQLNVGGNMDFKNMLERERLESKKVSKTQSVTSNLTGSLAGKKDDRNVHIGPSDYIAWLDDRKWAYVRLEGRAFGEVPVNLEYKLEVWDSPNSAGIIIDALRAAKIARDRGIGGPVLSAASYFMKSPPEQYDDESARAKVEAFIAGDIER</sequence>
<dbReference type="PIRSF" id="PIRSF015578">
    <property type="entry name" value="Myoinos-ppht_syn"/>
    <property type="match status" value="1"/>
</dbReference>
<dbReference type="Pfam" id="PF01658">
    <property type="entry name" value="Inos-1-P_synth"/>
    <property type="match status" value="1"/>
</dbReference>